<feature type="compositionally biased region" description="Acidic residues" evidence="1">
    <location>
        <begin position="412"/>
        <end position="432"/>
    </location>
</feature>
<gene>
    <name evidence="2" type="ORF">TrVE_jg11086</name>
</gene>
<evidence type="ECO:0000256" key="1">
    <source>
        <dbReference type="SAM" id="MobiDB-lite"/>
    </source>
</evidence>
<organism evidence="2 3">
    <name type="scientific">Triparma verrucosa</name>
    <dbReference type="NCBI Taxonomy" id="1606542"/>
    <lineage>
        <taxon>Eukaryota</taxon>
        <taxon>Sar</taxon>
        <taxon>Stramenopiles</taxon>
        <taxon>Ochrophyta</taxon>
        <taxon>Bolidophyceae</taxon>
        <taxon>Parmales</taxon>
        <taxon>Triparmaceae</taxon>
        <taxon>Triparma</taxon>
    </lineage>
</organism>
<protein>
    <submittedName>
        <fullName evidence="2">Uncharacterized protein</fullName>
    </submittedName>
</protein>
<proteinExistence type="predicted"/>
<feature type="region of interest" description="Disordered" evidence="1">
    <location>
        <begin position="340"/>
        <end position="501"/>
    </location>
</feature>
<keyword evidence="3" id="KW-1185">Reference proteome</keyword>
<dbReference type="EMBL" id="BRXX01000251">
    <property type="protein sequence ID" value="GMI00703.1"/>
    <property type="molecule type" value="Genomic_DNA"/>
</dbReference>
<reference evidence="3" key="1">
    <citation type="journal article" date="2023" name="Commun. Biol.">
        <title>Genome analysis of Parmales, the sister group of diatoms, reveals the evolutionary specialization of diatoms from phago-mixotrophs to photoautotrophs.</title>
        <authorList>
            <person name="Ban H."/>
            <person name="Sato S."/>
            <person name="Yoshikawa S."/>
            <person name="Yamada K."/>
            <person name="Nakamura Y."/>
            <person name="Ichinomiya M."/>
            <person name="Sato N."/>
            <person name="Blanc-Mathieu R."/>
            <person name="Endo H."/>
            <person name="Kuwata A."/>
            <person name="Ogata H."/>
        </authorList>
    </citation>
    <scope>NUCLEOTIDE SEQUENCE [LARGE SCALE GENOMIC DNA]</scope>
    <source>
        <strain evidence="3">NIES 3699</strain>
    </source>
</reference>
<sequence>MPLREPSSPAPILGRRVAKYFDGIPYPGIWGLKEFKEGAKCYEQVWNHRDHPNCWYAARKIEKLPVDYEDKINVMAWTLNKKSKQATYYPVLIIHPCVLAEDHPLLKEQPTPQYVYGYYGQKSTPFGRVSASKWDTPMLLDWQTGLDRGLPDKLPKGGRGSPYFKAAEADAGLPRRLRGLELCVHDEDERTEERRLQELEMRIAAEAKPAFKGLKHELFENAAAQGQEAKIPMLPKGATVSVLYDGLPYEAVILSYSRVLSEYTVKFTGDNTTRSVPVDTVTFVDLKRTLRASQSGEEILRRNAKKPARFKADFSSVWAKKEEEKGRPGMDVVEEDDDYLGGVASSSSKKNKNKNKNKKKKVKEKEKEKKKKKKGPICVRKPANPNNDDDGDKEKKKRPGSICVRKPSTPNNDDEDDDTSNYNDDDNDDNDDSSIGFFGLDPYSPDPKPIKIKRSTSNDVETDLELLGLASKARPFSSFEEKDSKCNGGRPSKKQKQSNSLRLFSAVKNVKDEEGEALPSWLQEMRRKEAEEIKSENPFKT</sequence>
<feature type="compositionally biased region" description="Basic residues" evidence="1">
    <location>
        <begin position="349"/>
        <end position="375"/>
    </location>
</feature>
<name>A0A9W7C7K1_9STRA</name>
<evidence type="ECO:0000313" key="3">
    <source>
        <dbReference type="Proteomes" id="UP001165160"/>
    </source>
</evidence>
<dbReference type="Proteomes" id="UP001165160">
    <property type="component" value="Unassembled WGS sequence"/>
</dbReference>
<evidence type="ECO:0000313" key="2">
    <source>
        <dbReference type="EMBL" id="GMI00703.1"/>
    </source>
</evidence>
<comment type="caution">
    <text evidence="2">The sequence shown here is derived from an EMBL/GenBank/DDBJ whole genome shotgun (WGS) entry which is preliminary data.</text>
</comment>
<dbReference type="AlphaFoldDB" id="A0A9W7C7K1"/>
<accession>A0A9W7C7K1</accession>